<dbReference type="SUPFAM" id="SSF51206">
    <property type="entry name" value="cAMP-binding domain-like"/>
    <property type="match status" value="1"/>
</dbReference>
<feature type="domain" description="Cyclic nucleotide-binding" evidence="2">
    <location>
        <begin position="123"/>
        <end position="197"/>
    </location>
</feature>
<proteinExistence type="predicted"/>
<keyword evidence="1" id="KW-1133">Transmembrane helix</keyword>
<dbReference type="Pfam" id="PF00027">
    <property type="entry name" value="cNMP_binding"/>
    <property type="match status" value="1"/>
</dbReference>
<dbReference type="Pfam" id="PF26604">
    <property type="entry name" value="CBU_0592"/>
    <property type="match status" value="1"/>
</dbReference>
<dbReference type="InterPro" id="IPR058058">
    <property type="entry name" value="CBU_0592-like"/>
</dbReference>
<name>A0A845M5Z6_9RHOB</name>
<dbReference type="Proteomes" id="UP000467322">
    <property type="component" value="Unassembled WGS sequence"/>
</dbReference>
<organism evidence="3 4">
    <name type="scientific">Maritimibacter harenae</name>
    <dbReference type="NCBI Taxonomy" id="2606218"/>
    <lineage>
        <taxon>Bacteria</taxon>
        <taxon>Pseudomonadati</taxon>
        <taxon>Pseudomonadota</taxon>
        <taxon>Alphaproteobacteria</taxon>
        <taxon>Rhodobacterales</taxon>
        <taxon>Roseobacteraceae</taxon>
        <taxon>Maritimibacter</taxon>
    </lineage>
</organism>
<dbReference type="Gene3D" id="2.60.120.10">
    <property type="entry name" value="Jelly Rolls"/>
    <property type="match status" value="1"/>
</dbReference>
<reference evidence="3 4" key="1">
    <citation type="submission" date="2019-12" db="EMBL/GenBank/DDBJ databases">
        <title>Maritimibacter sp. nov. sp. isolated from sea sand.</title>
        <authorList>
            <person name="Kim J."/>
            <person name="Jeong S.E."/>
            <person name="Jung H.S."/>
            <person name="Jeon C.O."/>
        </authorList>
    </citation>
    <scope>NUCLEOTIDE SEQUENCE [LARGE SCALE GENOMIC DNA]</scope>
    <source>
        <strain evidence="3 4">DP07</strain>
    </source>
</reference>
<evidence type="ECO:0000256" key="1">
    <source>
        <dbReference type="SAM" id="Phobius"/>
    </source>
</evidence>
<evidence type="ECO:0000259" key="2">
    <source>
        <dbReference type="PROSITE" id="PS50042"/>
    </source>
</evidence>
<evidence type="ECO:0000313" key="3">
    <source>
        <dbReference type="EMBL" id="MZR14642.1"/>
    </source>
</evidence>
<dbReference type="EMBL" id="WTUX01000019">
    <property type="protein sequence ID" value="MZR14642.1"/>
    <property type="molecule type" value="Genomic_DNA"/>
</dbReference>
<feature type="transmembrane region" description="Helical" evidence="1">
    <location>
        <begin position="65"/>
        <end position="83"/>
    </location>
</feature>
<feature type="transmembrane region" description="Helical" evidence="1">
    <location>
        <begin position="40"/>
        <end position="59"/>
    </location>
</feature>
<keyword evidence="1" id="KW-0812">Transmembrane</keyword>
<dbReference type="PROSITE" id="PS50042">
    <property type="entry name" value="CNMP_BINDING_3"/>
    <property type="match status" value="1"/>
</dbReference>
<protein>
    <submittedName>
        <fullName evidence="3">Cyclic nucleotide-binding domain-containing protein</fullName>
    </submittedName>
</protein>
<accession>A0A845M5Z6</accession>
<dbReference type="InterPro" id="IPR000595">
    <property type="entry name" value="cNMP-bd_dom"/>
</dbReference>
<gene>
    <name evidence="3" type="ORF">GQE99_16605</name>
</gene>
<dbReference type="InterPro" id="IPR014710">
    <property type="entry name" value="RmlC-like_jellyroll"/>
</dbReference>
<keyword evidence="4" id="KW-1185">Reference proteome</keyword>
<dbReference type="AlphaFoldDB" id="A0A845M5Z6"/>
<feature type="transmembrane region" description="Helical" evidence="1">
    <location>
        <begin position="6"/>
        <end position="28"/>
    </location>
</feature>
<keyword evidence="1" id="KW-0472">Membrane</keyword>
<evidence type="ECO:0000313" key="4">
    <source>
        <dbReference type="Proteomes" id="UP000467322"/>
    </source>
</evidence>
<sequence length="238" mass="25340">MIVVGSLTLLELAGFIGVGFYLIAYLLLQLGTIKGSGYTFPALNLVGSLLVLLGLATNFNWPAGALQIAWAVISVFGLVRIYIQNSRLNFSEEEQTLIAYGLPRMAKPTARNLLNRGVWSNAEAGTTLTEENECVTHLHFMLHGSAKVSSGGADIAEIKRGFVGEMNVMEAAPASATVTITEPSRIFTVSGTTLRSLAETDADFASSLSVHLARSTKEKLIEANRKLSAPADSSGHVA</sequence>
<dbReference type="InterPro" id="IPR018490">
    <property type="entry name" value="cNMP-bd_dom_sf"/>
</dbReference>
<dbReference type="CDD" id="cd00038">
    <property type="entry name" value="CAP_ED"/>
    <property type="match status" value="1"/>
</dbReference>
<dbReference type="RefSeq" id="WP_161352748.1">
    <property type="nucleotide sequence ID" value="NZ_WTUX01000019.1"/>
</dbReference>
<dbReference type="NCBIfam" id="NF047864">
    <property type="entry name" value="CBU_0592_membra"/>
    <property type="match status" value="1"/>
</dbReference>
<comment type="caution">
    <text evidence="3">The sequence shown here is derived from an EMBL/GenBank/DDBJ whole genome shotgun (WGS) entry which is preliminary data.</text>
</comment>